<keyword evidence="2" id="KW-1185">Reference proteome</keyword>
<evidence type="ECO:0000313" key="2">
    <source>
        <dbReference type="Proteomes" id="UP001139981"/>
    </source>
</evidence>
<evidence type="ECO:0000313" key="1">
    <source>
        <dbReference type="EMBL" id="KAJ2900005.1"/>
    </source>
</evidence>
<gene>
    <name evidence="1" type="ORF">IWW38_000713</name>
</gene>
<dbReference type="Proteomes" id="UP001139981">
    <property type="component" value="Unassembled WGS sequence"/>
</dbReference>
<comment type="caution">
    <text evidence="1">The sequence shown here is derived from an EMBL/GenBank/DDBJ whole genome shotgun (WGS) entry which is preliminary data.</text>
</comment>
<name>A0ACC1M982_9FUNG</name>
<reference evidence="1" key="1">
    <citation type="submission" date="2022-07" db="EMBL/GenBank/DDBJ databases">
        <title>Phylogenomic reconstructions and comparative analyses of Kickxellomycotina fungi.</title>
        <authorList>
            <person name="Reynolds N.K."/>
            <person name="Stajich J.E."/>
            <person name="Barry K."/>
            <person name="Grigoriev I.V."/>
            <person name="Crous P."/>
            <person name="Smith M.E."/>
        </authorList>
    </citation>
    <scope>NUCLEOTIDE SEQUENCE</scope>
    <source>
        <strain evidence="1">CBS 190363</strain>
    </source>
</reference>
<dbReference type="EMBL" id="JANBVB010000013">
    <property type="protein sequence ID" value="KAJ2900005.1"/>
    <property type="molecule type" value="Genomic_DNA"/>
</dbReference>
<accession>A0ACC1M982</accession>
<protein>
    <submittedName>
        <fullName evidence="1">Uncharacterized protein</fullName>
    </submittedName>
</protein>
<organism evidence="1 2">
    <name type="scientific">Coemansia aciculifera</name>
    <dbReference type="NCBI Taxonomy" id="417176"/>
    <lineage>
        <taxon>Eukaryota</taxon>
        <taxon>Fungi</taxon>
        <taxon>Fungi incertae sedis</taxon>
        <taxon>Zoopagomycota</taxon>
        <taxon>Kickxellomycotina</taxon>
        <taxon>Kickxellomycetes</taxon>
        <taxon>Kickxellales</taxon>
        <taxon>Kickxellaceae</taxon>
        <taxon>Coemansia</taxon>
    </lineage>
</organism>
<proteinExistence type="predicted"/>
<sequence length="804" mass="89661">MLDLKNSTYADIRPHKRTVLHRFELWMINDGKMYLYFGFWIVIQALLFSLAIVNYLYYPMWQNMHDLLGMSFITARSAALALHVDTALVLFPICRTVISWIRTTPLNRIIPFDHATLFHMVIGYSIIFFTLVHAASHYHNYYKVSKALNVPYWRLLFTTGHSITGHIMALCMIIMGVTGWAKFRRKHFNIFWNLHHLFVVYFACFSIHGVFCLLKPNEPPYCTSGGNFWKYWLASGLVYLFERLSREFRASWRSREMRVQKVILHPGKVIEVQFRKPRAFKGLAGQYAFLNCPAVSTQQWHPFTLTSAPEEDYVSMHIRLAGDWTKAFSETLGASEEHWKALEQSLGEAESRTLQRRSKKPTQSAAAAVVRKSVAQAISGGSSTSTAISYGRDSMAYAPIPREGGGNFQAPRRNTALSALANRRNTMLLVDQSDEHHHNDIVPPTYGGTGGRNSAGLVSRLSQYIGGGGSVGRGSFSHMTGGAGPPVPKMPSLKQLQEHYLREGAAKKAAAGQPIEEYEMTATGASAAAASANGSGSTIAAGEEGDGEVEDGMQQLKAIVNGDKDDEWESLPVGDNLSGPHPGHFPVAGARLGPEPVAHMSANILPQVLVDGPFGSASEDVFNHEIAMLFCAGIGCTPFASVLKSIWYRLSYPEGSFRLRKVYFFWVQRDTKSFEWFQDLLKAIEEEDEARMDQQHDDATGAAGEQMIEIHTYLTGNLNMTQMEHVHMNEDELDPITGLRSPTNFGRPNMDLIFRAVAHEHPATDVGVFFCGPVPLGSTIETAAKKWSSEGQDGTKFYYNKENF</sequence>